<organism evidence="1 2">
    <name type="scientific">Trifolium pratense</name>
    <name type="common">Red clover</name>
    <dbReference type="NCBI Taxonomy" id="57577"/>
    <lineage>
        <taxon>Eukaryota</taxon>
        <taxon>Viridiplantae</taxon>
        <taxon>Streptophyta</taxon>
        <taxon>Embryophyta</taxon>
        <taxon>Tracheophyta</taxon>
        <taxon>Spermatophyta</taxon>
        <taxon>Magnoliopsida</taxon>
        <taxon>eudicotyledons</taxon>
        <taxon>Gunneridae</taxon>
        <taxon>Pentapetalae</taxon>
        <taxon>rosids</taxon>
        <taxon>fabids</taxon>
        <taxon>Fabales</taxon>
        <taxon>Fabaceae</taxon>
        <taxon>Papilionoideae</taxon>
        <taxon>50 kb inversion clade</taxon>
        <taxon>NPAAA clade</taxon>
        <taxon>Hologalegina</taxon>
        <taxon>IRL clade</taxon>
        <taxon>Trifolieae</taxon>
        <taxon>Trifolium</taxon>
    </lineage>
</organism>
<evidence type="ECO:0008006" key="3">
    <source>
        <dbReference type="Google" id="ProtNLM"/>
    </source>
</evidence>
<reference evidence="1 2" key="1">
    <citation type="journal article" date="2014" name="Am. J. Bot.">
        <title>Genome assembly and annotation for red clover (Trifolium pratense; Fabaceae).</title>
        <authorList>
            <person name="Istvanek J."/>
            <person name="Jaros M."/>
            <person name="Krenek A."/>
            <person name="Repkova J."/>
        </authorList>
    </citation>
    <scope>NUCLEOTIDE SEQUENCE [LARGE SCALE GENOMIC DNA]</scope>
    <source>
        <strain evidence="2">cv. Tatra</strain>
        <tissue evidence="1">Young leaves</tissue>
    </source>
</reference>
<feature type="non-terminal residue" evidence="1">
    <location>
        <position position="1"/>
    </location>
</feature>
<dbReference type="EMBL" id="ASHM01115279">
    <property type="protein sequence ID" value="PNX70685.1"/>
    <property type="molecule type" value="Genomic_DNA"/>
</dbReference>
<dbReference type="Proteomes" id="UP000236291">
    <property type="component" value="Unassembled WGS sequence"/>
</dbReference>
<evidence type="ECO:0000313" key="1">
    <source>
        <dbReference type="EMBL" id="PNX70685.1"/>
    </source>
</evidence>
<protein>
    <recommendedName>
        <fullName evidence="3">Envelope-like protein</fullName>
    </recommendedName>
</protein>
<sequence>RRLAVERELTKDALKCQDIFDYIKEAGLLKTVYDFTPCYELLVKEFLVNIPEECDNPLSKDYHKVFVREPKAELEVANDVVSAEITAGKVRVWPKKKLIPTSKLNVKNQG</sequence>
<proteinExistence type="predicted"/>
<accession>A0A2K3KWM6</accession>
<evidence type="ECO:0000313" key="2">
    <source>
        <dbReference type="Proteomes" id="UP000236291"/>
    </source>
</evidence>
<gene>
    <name evidence="1" type="ORF">L195_g057641</name>
</gene>
<dbReference type="AlphaFoldDB" id="A0A2K3KWM6"/>
<reference evidence="1 2" key="2">
    <citation type="journal article" date="2017" name="Front. Plant Sci.">
        <title>Gene Classification and Mining of Molecular Markers Useful in Red Clover (Trifolium pratense) Breeding.</title>
        <authorList>
            <person name="Istvanek J."/>
            <person name="Dluhosova J."/>
            <person name="Dluhos P."/>
            <person name="Patkova L."/>
            <person name="Nedelnik J."/>
            <person name="Repkova J."/>
        </authorList>
    </citation>
    <scope>NUCLEOTIDE SEQUENCE [LARGE SCALE GENOMIC DNA]</scope>
    <source>
        <strain evidence="2">cv. Tatra</strain>
        <tissue evidence="1">Young leaves</tissue>
    </source>
</reference>
<name>A0A2K3KWM6_TRIPR</name>
<comment type="caution">
    <text evidence="1">The sequence shown here is derived from an EMBL/GenBank/DDBJ whole genome shotgun (WGS) entry which is preliminary data.</text>
</comment>